<dbReference type="Proteomes" id="UP000198806">
    <property type="component" value="Unassembled WGS sequence"/>
</dbReference>
<keyword evidence="2" id="KW-0808">Transferase</keyword>
<dbReference type="STRING" id="1527.SAMN04489757_11934"/>
<reference evidence="2 3" key="1">
    <citation type="submission" date="2016-10" db="EMBL/GenBank/DDBJ databases">
        <authorList>
            <person name="de Groot N.N."/>
        </authorList>
    </citation>
    <scope>NUCLEOTIDE SEQUENCE [LARGE SCALE GENOMIC DNA]</scope>
    <source>
        <strain evidence="2 3">DSM 1283</strain>
    </source>
</reference>
<accession>A0A1I5GF06</accession>
<gene>
    <name evidence="2" type="ORF">SAMN04489757_11934</name>
</gene>
<evidence type="ECO:0000313" key="3">
    <source>
        <dbReference type="Proteomes" id="UP000198806"/>
    </source>
</evidence>
<dbReference type="RefSeq" id="WP_091687067.1">
    <property type="nucleotide sequence ID" value="NZ_BAABFM010000069.1"/>
</dbReference>
<dbReference type="OrthoDB" id="4876345at2"/>
<keyword evidence="1" id="KW-0472">Membrane</keyword>
<keyword evidence="1" id="KW-1133">Transmembrane helix</keyword>
<protein>
    <submittedName>
        <fullName evidence="2">Alcohol acetyltransferase</fullName>
    </submittedName>
</protein>
<proteinExistence type="predicted"/>
<sequence length="419" mass="48901">MKRGKRVEWTRLDNAAKIFPPTSNDKDTKVFRFVCELQEDVSPDILQLALDETIENFPLYNSVLRKGVFWYYFETSNIHPVVELESTPICDRIYFEGQRNLLFRVLYYKNRINVEIFHALSDGTGALWFVKTLVYYYLMKKYKDILGDKNFKLDYDASLSQKMDDSFLKHYTKRKLPKREKHPKAYHIHETRREENRYKLVEGTMSVKEVLDAAHEYGTTLTVYLTALFMYSIYKGMPARRKNRPVVLSVPVNLRNYFESESARNFFSTVNVGFHFGKKNISLNEVIESVSESFKRELEEERLLIHLNRLASLEQNGLIRIVPLPIKDMVLKIANQVAERGITSSISNVGKITVAEELKPFIKQFSVFTSARRPQITICSFEDKLVVSFTSPYNETDIQKTFFQTLSHKGIDVKIVTNL</sequence>
<evidence type="ECO:0000313" key="2">
    <source>
        <dbReference type="EMBL" id="SFO34635.1"/>
    </source>
</evidence>
<dbReference type="EMBL" id="FOWD01000019">
    <property type="protein sequence ID" value="SFO34635.1"/>
    <property type="molecule type" value="Genomic_DNA"/>
</dbReference>
<dbReference type="InterPro" id="IPR010828">
    <property type="entry name" value="Atf2/Sli1-like"/>
</dbReference>
<feature type="transmembrane region" description="Helical" evidence="1">
    <location>
        <begin position="217"/>
        <end position="234"/>
    </location>
</feature>
<name>A0A1I5GF06_9FIRM</name>
<dbReference type="Pfam" id="PF07247">
    <property type="entry name" value="AATase"/>
    <property type="match status" value="1"/>
</dbReference>
<dbReference type="AlphaFoldDB" id="A0A1I5GF06"/>
<keyword evidence="3" id="KW-1185">Reference proteome</keyword>
<keyword evidence="1" id="KW-0812">Transmembrane</keyword>
<feature type="transmembrane region" description="Helical" evidence="1">
    <location>
        <begin position="116"/>
        <end position="138"/>
    </location>
</feature>
<dbReference type="GO" id="GO:0016740">
    <property type="term" value="F:transferase activity"/>
    <property type="evidence" value="ECO:0007669"/>
    <property type="project" value="UniProtKB-KW"/>
</dbReference>
<organism evidence="2 3">
    <name type="scientific">Anaerocolumna aminovalerica</name>
    <dbReference type="NCBI Taxonomy" id="1527"/>
    <lineage>
        <taxon>Bacteria</taxon>
        <taxon>Bacillati</taxon>
        <taxon>Bacillota</taxon>
        <taxon>Clostridia</taxon>
        <taxon>Lachnospirales</taxon>
        <taxon>Lachnospiraceae</taxon>
        <taxon>Anaerocolumna</taxon>
    </lineage>
</organism>
<evidence type="ECO:0000256" key="1">
    <source>
        <dbReference type="SAM" id="Phobius"/>
    </source>
</evidence>